<dbReference type="EMBL" id="MU859484">
    <property type="protein sequence ID" value="KAK3946881.1"/>
    <property type="molecule type" value="Genomic_DNA"/>
</dbReference>
<protein>
    <submittedName>
        <fullName evidence="2">Uncharacterized protein</fullName>
    </submittedName>
</protein>
<reference evidence="2" key="1">
    <citation type="journal article" date="2023" name="Mol. Phylogenet. Evol.">
        <title>Genome-scale phylogeny and comparative genomics of the fungal order Sordariales.</title>
        <authorList>
            <person name="Hensen N."/>
            <person name="Bonometti L."/>
            <person name="Westerberg I."/>
            <person name="Brannstrom I.O."/>
            <person name="Guillou S."/>
            <person name="Cros-Aarteil S."/>
            <person name="Calhoun S."/>
            <person name="Haridas S."/>
            <person name="Kuo A."/>
            <person name="Mondo S."/>
            <person name="Pangilinan J."/>
            <person name="Riley R."/>
            <person name="LaButti K."/>
            <person name="Andreopoulos B."/>
            <person name="Lipzen A."/>
            <person name="Chen C."/>
            <person name="Yan M."/>
            <person name="Daum C."/>
            <person name="Ng V."/>
            <person name="Clum A."/>
            <person name="Steindorff A."/>
            <person name="Ohm R.A."/>
            <person name="Martin F."/>
            <person name="Silar P."/>
            <person name="Natvig D.O."/>
            <person name="Lalanne C."/>
            <person name="Gautier V."/>
            <person name="Ament-Velasquez S.L."/>
            <person name="Kruys A."/>
            <person name="Hutchinson M.I."/>
            <person name="Powell A.J."/>
            <person name="Barry K."/>
            <person name="Miller A.N."/>
            <person name="Grigoriev I.V."/>
            <person name="Debuchy R."/>
            <person name="Gladieux P."/>
            <person name="Hiltunen Thoren M."/>
            <person name="Johannesson H."/>
        </authorList>
    </citation>
    <scope>NUCLEOTIDE SEQUENCE</scope>
    <source>
        <strain evidence="2">CBS 626.80</strain>
    </source>
</reference>
<dbReference type="Proteomes" id="UP001303222">
    <property type="component" value="Unassembled WGS sequence"/>
</dbReference>
<keyword evidence="3" id="KW-1185">Reference proteome</keyword>
<comment type="caution">
    <text evidence="2">The sequence shown here is derived from an EMBL/GenBank/DDBJ whole genome shotgun (WGS) entry which is preliminary data.</text>
</comment>
<feature type="region of interest" description="Disordered" evidence="1">
    <location>
        <begin position="121"/>
        <end position="158"/>
    </location>
</feature>
<feature type="region of interest" description="Disordered" evidence="1">
    <location>
        <begin position="1"/>
        <end position="50"/>
    </location>
</feature>
<evidence type="ECO:0000256" key="1">
    <source>
        <dbReference type="SAM" id="MobiDB-lite"/>
    </source>
</evidence>
<feature type="compositionally biased region" description="Basic and acidic residues" evidence="1">
    <location>
        <begin position="137"/>
        <end position="158"/>
    </location>
</feature>
<evidence type="ECO:0000313" key="3">
    <source>
        <dbReference type="Proteomes" id="UP001303222"/>
    </source>
</evidence>
<gene>
    <name evidence="2" type="ORF">QBC32DRAFT_225321</name>
</gene>
<accession>A0AAN6SBJ1</accession>
<organism evidence="2 3">
    <name type="scientific">Pseudoneurospora amorphoporcata</name>
    <dbReference type="NCBI Taxonomy" id="241081"/>
    <lineage>
        <taxon>Eukaryota</taxon>
        <taxon>Fungi</taxon>
        <taxon>Dikarya</taxon>
        <taxon>Ascomycota</taxon>
        <taxon>Pezizomycotina</taxon>
        <taxon>Sordariomycetes</taxon>
        <taxon>Sordariomycetidae</taxon>
        <taxon>Sordariales</taxon>
        <taxon>Sordariaceae</taxon>
        <taxon>Pseudoneurospora</taxon>
    </lineage>
</organism>
<sequence>MSMGSAFKNFSMGRELSRTREPSSRGPSIDLERSHPGYGEQQSIVVEQSEKERRAFVPDADAAASDAEAGTAQLWTGRIPIGISTGHIIGSGNTLAAGDVIGSSSARGVDISAAISTGKFLRLPEHGDTVGENGETVTERSGDGEHDESAQTGDVVKD</sequence>
<name>A0AAN6SBJ1_9PEZI</name>
<reference evidence="2" key="2">
    <citation type="submission" date="2023-06" db="EMBL/GenBank/DDBJ databases">
        <authorList>
            <consortium name="Lawrence Berkeley National Laboratory"/>
            <person name="Mondo S.J."/>
            <person name="Hensen N."/>
            <person name="Bonometti L."/>
            <person name="Westerberg I."/>
            <person name="Brannstrom I.O."/>
            <person name="Guillou S."/>
            <person name="Cros-Aarteil S."/>
            <person name="Calhoun S."/>
            <person name="Haridas S."/>
            <person name="Kuo A."/>
            <person name="Pangilinan J."/>
            <person name="Riley R."/>
            <person name="Labutti K."/>
            <person name="Andreopoulos B."/>
            <person name="Lipzen A."/>
            <person name="Chen C."/>
            <person name="Yanf M."/>
            <person name="Daum C."/>
            <person name="Ng V."/>
            <person name="Clum A."/>
            <person name="Steindorff A."/>
            <person name="Ohm R."/>
            <person name="Martin F."/>
            <person name="Silar P."/>
            <person name="Natvig D."/>
            <person name="Lalanne C."/>
            <person name="Gautier V."/>
            <person name="Ament-Velasquez S.L."/>
            <person name="Kruys A."/>
            <person name="Hutchinson M.I."/>
            <person name="Powell A.J."/>
            <person name="Barry K."/>
            <person name="Miller A.N."/>
            <person name="Grigoriev I.V."/>
            <person name="Debuchy R."/>
            <person name="Gladieux P."/>
            <person name="Thoren M.H."/>
            <person name="Johannesson H."/>
        </authorList>
    </citation>
    <scope>NUCLEOTIDE SEQUENCE</scope>
    <source>
        <strain evidence="2">CBS 626.80</strain>
    </source>
</reference>
<dbReference type="AlphaFoldDB" id="A0AAN6SBJ1"/>
<evidence type="ECO:0000313" key="2">
    <source>
        <dbReference type="EMBL" id="KAK3946881.1"/>
    </source>
</evidence>
<proteinExistence type="predicted"/>